<accession>A0ABT5AZZ5</accession>
<dbReference type="EMBL" id="JAQNDN010000001">
    <property type="protein sequence ID" value="MDC0666396.1"/>
    <property type="molecule type" value="Genomic_DNA"/>
</dbReference>
<dbReference type="Proteomes" id="UP001217838">
    <property type="component" value="Unassembled WGS sequence"/>
</dbReference>
<protein>
    <submittedName>
        <fullName evidence="1">Uncharacterized protein</fullName>
    </submittedName>
</protein>
<gene>
    <name evidence="1" type="ORF">POL58_01545</name>
</gene>
<evidence type="ECO:0000313" key="2">
    <source>
        <dbReference type="Proteomes" id="UP001217838"/>
    </source>
</evidence>
<comment type="caution">
    <text evidence="1">The sequence shown here is derived from an EMBL/GenBank/DDBJ whole genome shotgun (WGS) entry which is preliminary data.</text>
</comment>
<name>A0ABT5AZZ5_9BACT</name>
<keyword evidence="2" id="KW-1185">Reference proteome</keyword>
<organism evidence="1 2">
    <name type="scientific">Nannocystis radixulma</name>
    <dbReference type="NCBI Taxonomy" id="2995305"/>
    <lineage>
        <taxon>Bacteria</taxon>
        <taxon>Pseudomonadati</taxon>
        <taxon>Myxococcota</taxon>
        <taxon>Polyangia</taxon>
        <taxon>Nannocystales</taxon>
        <taxon>Nannocystaceae</taxon>
        <taxon>Nannocystis</taxon>
    </lineage>
</organism>
<dbReference type="RefSeq" id="WP_271993931.1">
    <property type="nucleotide sequence ID" value="NZ_JAQNDN010000001.1"/>
</dbReference>
<proteinExistence type="predicted"/>
<reference evidence="1 2" key="1">
    <citation type="submission" date="2022-11" db="EMBL/GenBank/DDBJ databases">
        <title>Minimal conservation of predation-associated metabolite biosynthetic gene clusters underscores biosynthetic potential of Myxococcota including descriptions for ten novel species: Archangium lansinium sp. nov., Myxococcus landrumus sp. nov., Nannocystis bai.</title>
        <authorList>
            <person name="Ahearne A."/>
            <person name="Stevens C."/>
            <person name="Dowd S."/>
        </authorList>
    </citation>
    <scope>NUCLEOTIDE SEQUENCE [LARGE SCALE GENOMIC DNA]</scope>
    <source>
        <strain evidence="1 2">NCELM</strain>
    </source>
</reference>
<sequence>MMRYVWPYASLLHCAELLAAHEKGLTYETAKQILPKGQESYGPAVALRWSTHPALGFPRQPFAVWRRPSAFKPDRSALDKPKTLASGLDELAIAGDELYEIRFAVTPTAGTTLVAEALDGHGRPIPGQRIVFNVAATGAMRCPGICALRLTGTGQIHNLLGMTGSSLANAGDWQRIAVVGLPYDKGSLPPHIYDTDVSQGYEPPAEGGYEAAKVRLEAERGLGLPPPTIADPGVPTPGWPLLDPGALLDQIRLSAGPLEMITKCLDNSVDDDPSKRQNAYLYEHVLEGIRQVDQPLPPGAEPARAGVPVVGVTQLAVGSDSEAATALGYGVIDFPPPGDPKEEGQVVWPPGLKPPPHVYLVEAVFRFPFAGDLTICALSQVRPPPGAAALLQAATAQRNRPPAVDLPETEAVELSWKLATPPAAYVLAVSRAPGQCDILNAKRVAAPGHDLFVPQRPSGPDGQPSPSARTRFIDPLAEVPQDGTAVHAYYVLARDVFARWATWSKVQHALAAPPVSRPGLQGVKLAAVDPHPPAGASPQVASDLTIEVAWDWSDRACAKIELTGCFFTGATPPAAYLAGLETDAVPGGQAPLVLTFKPDRTPNVPAGATWQAWRISAPGDERALYRVIVHGVTVDYGSASERSYAVYARGYEVVRPTSASDVIGPRICKAADPRPAAPPPLPEILWTALPDAAGRARALLTWSAVPGAAGYFIWEATESALRAAVGMPAIPAPVPGVISPTLPQRAGAIRDHLDGPPNRHADSLNSFTRLQERALTATRMELDLPGAADGLYVYRISTITAAGVESARGDSLAFVGVPKRAVPGEPSLLMRRTAGGVRLYARAGAGHAPLGFAVHRVVNPRATSEVGMMGPPVFSHDDAGWHDADAGEPALRGQDAGQFKVLDDPRPARWDPYFYRIVAVGPHDPDNGVIAGRSRASALQSIVVPPAAPPILDALAITPPGASRVLTFRTDLPLRTCPLGQAKIAVAQFSTTPGAPQVRTVVLDTTADRVAVGPPFAVLAAPTPEELGAMPEVSRGALDSQGRAVYSVRLPGSVARGAVTVTDPLGRAVELTFAEEA</sequence>
<evidence type="ECO:0000313" key="1">
    <source>
        <dbReference type="EMBL" id="MDC0666396.1"/>
    </source>
</evidence>